<dbReference type="InterPro" id="IPR036895">
    <property type="entry name" value="Uracil-DNA_glycosylase-like_sf"/>
</dbReference>
<evidence type="ECO:0000313" key="2">
    <source>
        <dbReference type="EMBL" id="MBO8447506.1"/>
    </source>
</evidence>
<reference evidence="2" key="2">
    <citation type="journal article" date="2021" name="PeerJ">
        <title>Extensive microbial diversity within the chicken gut microbiome revealed by metagenomics and culture.</title>
        <authorList>
            <person name="Gilroy R."/>
            <person name="Ravi A."/>
            <person name="Getino M."/>
            <person name="Pursley I."/>
            <person name="Horton D.L."/>
            <person name="Alikhan N.F."/>
            <person name="Baker D."/>
            <person name="Gharbi K."/>
            <person name="Hall N."/>
            <person name="Watson M."/>
            <person name="Adriaenssens E.M."/>
            <person name="Foster-Nyarko E."/>
            <person name="Jarju S."/>
            <person name="Secka A."/>
            <person name="Antonio M."/>
            <person name="Oren A."/>
            <person name="Chaudhuri R.R."/>
            <person name="La Ragione R."/>
            <person name="Hildebrand F."/>
            <person name="Pallen M.J."/>
        </authorList>
    </citation>
    <scope>NUCLEOTIDE SEQUENCE</scope>
    <source>
        <strain evidence="2">D3-1215</strain>
    </source>
</reference>
<protein>
    <recommendedName>
        <fullName evidence="1">Uracil-DNA glycosylase-like domain-containing protein</fullName>
    </recommendedName>
</protein>
<name>A0A9D9EJ73_9BACT</name>
<proteinExistence type="predicted"/>
<accession>A0A9D9EJ73</accession>
<comment type="caution">
    <text evidence="2">The sequence shown here is derived from an EMBL/GenBank/DDBJ whole genome shotgun (WGS) entry which is preliminary data.</text>
</comment>
<organism evidence="2 3">
    <name type="scientific">Candidatus Enterocola intestinipullorum</name>
    <dbReference type="NCBI Taxonomy" id="2840783"/>
    <lineage>
        <taxon>Bacteria</taxon>
        <taxon>Pseudomonadati</taxon>
        <taxon>Bacteroidota</taxon>
        <taxon>Bacteroidia</taxon>
        <taxon>Bacteroidales</taxon>
        <taxon>Candidatus Enterocola</taxon>
    </lineage>
</organism>
<evidence type="ECO:0000259" key="1">
    <source>
        <dbReference type="Pfam" id="PF03167"/>
    </source>
</evidence>
<dbReference type="InterPro" id="IPR005122">
    <property type="entry name" value="Uracil-DNA_glycosylase-like"/>
</dbReference>
<dbReference type="Proteomes" id="UP000823637">
    <property type="component" value="Unassembled WGS sequence"/>
</dbReference>
<evidence type="ECO:0000313" key="3">
    <source>
        <dbReference type="Proteomes" id="UP000823637"/>
    </source>
</evidence>
<dbReference type="AlphaFoldDB" id="A0A9D9EJ73"/>
<gene>
    <name evidence="2" type="ORF">IAC32_07175</name>
</gene>
<dbReference type="Pfam" id="PF03167">
    <property type="entry name" value="UDG"/>
    <property type="match status" value="1"/>
</dbReference>
<feature type="domain" description="Uracil-DNA glycosylase-like" evidence="1">
    <location>
        <begin position="112"/>
        <end position="262"/>
    </location>
</feature>
<dbReference type="EMBL" id="JADIMR010000106">
    <property type="protein sequence ID" value="MBO8447506.1"/>
    <property type="molecule type" value="Genomic_DNA"/>
</dbReference>
<reference evidence="2" key="1">
    <citation type="submission" date="2020-10" db="EMBL/GenBank/DDBJ databases">
        <authorList>
            <person name="Gilroy R."/>
        </authorList>
    </citation>
    <scope>NUCLEOTIDE SEQUENCE</scope>
    <source>
        <strain evidence="2">D3-1215</strain>
    </source>
</reference>
<sequence length="286" mass="33105">MEKYVEKQLNESYNGKLTELFKEWKASYGSDKQHLFVEDGLVVKYKDESTGYDINEQWQKSPRKIAFLLKDCPDDWGYDARRLLVGYGGNEKSQRLAANVRNIKGRFFHNLARMLYGLSAMTDDYKGVELANEMTNIGKLREAFNEIPFAYIECKKLAGGKTCANVALNSAMSRDNEFLAKEIEILKPNIIVCCGGEVFDNVAANYFKGVIPEEDCRWDYVFDDNGEKGDFRCKMYYYKEHGVLLFDSYHPSARVSWRMTEKVFSPLREFFGKYMTFDVVSDNRVS</sequence>
<dbReference type="Gene3D" id="3.40.470.10">
    <property type="entry name" value="Uracil-DNA glycosylase-like domain"/>
    <property type="match status" value="1"/>
</dbReference>